<dbReference type="HAMAP" id="MF_01438">
    <property type="entry name" value="DisA"/>
    <property type="match status" value="1"/>
</dbReference>
<evidence type="ECO:0000313" key="12">
    <source>
        <dbReference type="Proteomes" id="UP000006875"/>
    </source>
</evidence>
<dbReference type="Gene3D" id="3.40.1700.10">
    <property type="entry name" value="DNA integrity scanning protein, DisA, N-terminal domain"/>
    <property type="match status" value="1"/>
</dbReference>
<dbReference type="InterPro" id="IPR003390">
    <property type="entry name" value="DNA_integrity_scan_DisA_N"/>
</dbReference>
<evidence type="ECO:0000256" key="9">
    <source>
        <dbReference type="ARBA" id="ARBA00023204"/>
    </source>
</evidence>
<dbReference type="Gene3D" id="1.20.1260.110">
    <property type="entry name" value="DNA integrity scanning linker region"/>
    <property type="match status" value="1"/>
</dbReference>
<dbReference type="RefSeq" id="WP_013387948.1">
    <property type="nucleotide sequence ID" value="NC_014632.1"/>
</dbReference>
<keyword evidence="7" id="KW-0460">Magnesium</keyword>
<evidence type="ECO:0000256" key="6">
    <source>
        <dbReference type="ARBA" id="ARBA00022840"/>
    </source>
</evidence>
<dbReference type="STRING" id="572544.Ilyop_1501"/>
<comment type="catalytic activity">
    <reaction evidence="1">
        <text>2 ATP = 3',3'-c-di-AMP + 2 diphosphate</text>
        <dbReference type="Rhea" id="RHEA:35655"/>
        <dbReference type="ChEBI" id="CHEBI:30616"/>
        <dbReference type="ChEBI" id="CHEBI:33019"/>
        <dbReference type="ChEBI" id="CHEBI:71500"/>
        <dbReference type="EC" id="2.7.7.85"/>
    </reaction>
</comment>
<accession>E3H850</accession>
<keyword evidence="5" id="KW-0227">DNA damage</keyword>
<dbReference type="NCBIfam" id="NF010009">
    <property type="entry name" value="PRK13482.1"/>
    <property type="match status" value="1"/>
</dbReference>
<reference evidence="11 12" key="1">
    <citation type="journal article" date="2010" name="Stand. Genomic Sci.">
        <title>Complete genome sequence of Ilyobacter polytropus type strain (CuHbu1).</title>
        <authorList>
            <person name="Sikorski J."/>
            <person name="Chertkov O."/>
            <person name="Lapidus A."/>
            <person name="Nolan M."/>
            <person name="Lucas S."/>
            <person name="Del Rio T.G."/>
            <person name="Tice H."/>
            <person name="Cheng J.F."/>
            <person name="Tapia R."/>
            <person name="Han C."/>
            <person name="Goodwin L."/>
            <person name="Pitluck S."/>
            <person name="Liolios K."/>
            <person name="Ivanova N."/>
            <person name="Mavromatis K."/>
            <person name="Mikhailova N."/>
            <person name="Pati A."/>
            <person name="Chen A."/>
            <person name="Palaniappan K."/>
            <person name="Land M."/>
            <person name="Hauser L."/>
            <person name="Chang Y.J."/>
            <person name="Jeffries C.D."/>
            <person name="Brambilla E."/>
            <person name="Yasawong M."/>
            <person name="Rohde M."/>
            <person name="Pukall R."/>
            <person name="Spring S."/>
            <person name="Goker M."/>
            <person name="Woyke T."/>
            <person name="Bristow J."/>
            <person name="Eisen J.A."/>
            <person name="Markowitz V."/>
            <person name="Hugenholtz P."/>
            <person name="Kyrpides N.C."/>
            <person name="Klenk H.P."/>
        </authorList>
    </citation>
    <scope>NUCLEOTIDE SEQUENCE [LARGE SCALE GENOMIC DNA]</scope>
    <source>
        <strain evidence="12">ATCC 51220 / DSM 2926 / LMG 16218 / CuHBu1</strain>
    </source>
</reference>
<keyword evidence="3" id="KW-0548">Nucleotidyltransferase</keyword>
<dbReference type="GO" id="GO:0005524">
    <property type="term" value="F:ATP binding"/>
    <property type="evidence" value="ECO:0007669"/>
    <property type="project" value="UniProtKB-KW"/>
</dbReference>
<dbReference type="Proteomes" id="UP000006875">
    <property type="component" value="Chromosome"/>
</dbReference>
<dbReference type="SUPFAM" id="SSF143597">
    <property type="entry name" value="YojJ-like"/>
    <property type="match status" value="1"/>
</dbReference>
<feature type="domain" description="DAC" evidence="10">
    <location>
        <begin position="4"/>
        <end position="144"/>
    </location>
</feature>
<dbReference type="InterPro" id="IPR038331">
    <property type="entry name" value="DisA_sf"/>
</dbReference>
<dbReference type="KEGG" id="ipo:Ilyop_1501"/>
<dbReference type="EMBL" id="CP002281">
    <property type="protein sequence ID" value="ADO83281.1"/>
    <property type="molecule type" value="Genomic_DNA"/>
</dbReference>
<evidence type="ECO:0000256" key="3">
    <source>
        <dbReference type="ARBA" id="ARBA00022695"/>
    </source>
</evidence>
<dbReference type="eggNOG" id="COG1623">
    <property type="taxonomic scope" value="Bacteria"/>
</dbReference>
<keyword evidence="8" id="KW-0238">DNA-binding</keyword>
<evidence type="ECO:0000256" key="8">
    <source>
        <dbReference type="ARBA" id="ARBA00023125"/>
    </source>
</evidence>
<keyword evidence="4" id="KW-0547">Nucleotide-binding</keyword>
<evidence type="ECO:0000256" key="1">
    <source>
        <dbReference type="ARBA" id="ARBA00000877"/>
    </source>
</evidence>
<dbReference type="PANTHER" id="PTHR34185:SF3">
    <property type="entry name" value="DNA INTEGRITY SCANNING PROTEIN DISA"/>
    <property type="match status" value="1"/>
</dbReference>
<keyword evidence="6" id="KW-0067">ATP-binding</keyword>
<dbReference type="InterPro" id="IPR018906">
    <property type="entry name" value="DNA_integrity_scan_DisA_link"/>
</dbReference>
<dbReference type="GO" id="GO:0006281">
    <property type="term" value="P:DNA repair"/>
    <property type="evidence" value="ECO:0007669"/>
    <property type="project" value="UniProtKB-KW"/>
</dbReference>
<gene>
    <name evidence="11" type="ordered locus">Ilyop_1501</name>
</gene>
<dbReference type="AlphaFoldDB" id="E3H850"/>
<dbReference type="Pfam" id="PF10635">
    <property type="entry name" value="DisA-linker"/>
    <property type="match status" value="1"/>
</dbReference>
<keyword evidence="9" id="KW-0234">DNA repair</keyword>
<dbReference type="GO" id="GO:0004016">
    <property type="term" value="F:adenylate cyclase activity"/>
    <property type="evidence" value="ECO:0007669"/>
    <property type="project" value="TreeGrafter"/>
</dbReference>
<evidence type="ECO:0000313" key="11">
    <source>
        <dbReference type="EMBL" id="ADO83281.1"/>
    </source>
</evidence>
<dbReference type="InterPro" id="IPR023763">
    <property type="entry name" value="DNA_integrity_scanning_protein"/>
</dbReference>
<dbReference type="Gene3D" id="1.10.150.20">
    <property type="entry name" value="5' to 3' exonuclease, C-terminal subdomain"/>
    <property type="match status" value="1"/>
</dbReference>
<dbReference type="InterPro" id="IPR050338">
    <property type="entry name" value="DisA"/>
</dbReference>
<keyword evidence="2" id="KW-0808">Transferase</keyword>
<evidence type="ECO:0000256" key="7">
    <source>
        <dbReference type="ARBA" id="ARBA00022842"/>
    </source>
</evidence>
<evidence type="ECO:0000256" key="2">
    <source>
        <dbReference type="ARBA" id="ARBA00022679"/>
    </source>
</evidence>
<dbReference type="Pfam" id="PF02457">
    <property type="entry name" value="DAC"/>
    <property type="match status" value="1"/>
</dbReference>
<evidence type="ECO:0000256" key="5">
    <source>
        <dbReference type="ARBA" id="ARBA00022763"/>
    </source>
</evidence>
<dbReference type="GO" id="GO:0106408">
    <property type="term" value="F:diadenylate cyclase activity"/>
    <property type="evidence" value="ECO:0007669"/>
    <property type="project" value="UniProtKB-EC"/>
</dbReference>
<dbReference type="InterPro" id="IPR036888">
    <property type="entry name" value="DNA_integrity_DisA_N_sf"/>
</dbReference>
<proteinExistence type="inferred from homology"/>
<organism evidence="11 12">
    <name type="scientific">Ilyobacter polytropus (strain ATCC 51220 / DSM 2926 / LMG 16218 / CuHBu1)</name>
    <dbReference type="NCBI Taxonomy" id="572544"/>
    <lineage>
        <taxon>Bacteria</taxon>
        <taxon>Fusobacteriati</taxon>
        <taxon>Fusobacteriota</taxon>
        <taxon>Fusobacteriia</taxon>
        <taxon>Fusobacteriales</taxon>
        <taxon>Fusobacteriaceae</taxon>
        <taxon>Ilyobacter</taxon>
    </lineage>
</organism>
<evidence type="ECO:0000256" key="4">
    <source>
        <dbReference type="ARBA" id="ARBA00022741"/>
    </source>
</evidence>
<sequence>MKNQKNLIDILSSVTPGTLLREGLDNILDAGTGALLIIGIDENIEAMLDGGFFINCEYNSQRIYELAKMDGAIILDYTADRILYANVHMQPDKNYTTDESGTRHRTAQRIAKQCNKLVIAISEKRNRITLYKGELRYKLRDIGEIMTEATQAIKTFERYKTVLDKALANLTIMEFDDLATLYEVTTILQRFEMIFRIKQEVRNYVAELGVEGRLINLQLEELLQGLKDEKMNFIKDYYNSEKGEFDINHINLELDKLTDEELLEQGKLSFILGYGKNYSTLDNKVSPKGYRILGKITRLNKRDIEKIITEYDDLASIKDASVEDLYEIRGISKFKARSIKNGLKRLKFTLELER</sequence>
<dbReference type="GO" id="GO:0003677">
    <property type="term" value="F:DNA binding"/>
    <property type="evidence" value="ECO:0007669"/>
    <property type="project" value="UniProtKB-KW"/>
</dbReference>
<dbReference type="PANTHER" id="PTHR34185">
    <property type="entry name" value="DIADENYLATE CYCLASE"/>
    <property type="match status" value="1"/>
</dbReference>
<name>E3H850_ILYPC</name>
<dbReference type="InterPro" id="IPR010994">
    <property type="entry name" value="RuvA_2-like"/>
</dbReference>
<protein>
    <submittedName>
        <fullName evidence="11">DNA integrity scanning, DisA, linker region</fullName>
    </submittedName>
</protein>
<dbReference type="SUPFAM" id="SSF47781">
    <property type="entry name" value="RuvA domain 2-like"/>
    <property type="match status" value="1"/>
</dbReference>
<dbReference type="PROSITE" id="PS51794">
    <property type="entry name" value="DAC"/>
    <property type="match status" value="1"/>
</dbReference>
<dbReference type="HOGENOM" id="CLU_787128_0_0_0"/>
<keyword evidence="12" id="KW-1185">Reference proteome</keyword>
<dbReference type="OrthoDB" id="41841at2"/>
<evidence type="ECO:0000259" key="10">
    <source>
        <dbReference type="PROSITE" id="PS51794"/>
    </source>
</evidence>